<dbReference type="PANTHER" id="PTHR11311">
    <property type="entry name" value="SPONDIN"/>
    <property type="match status" value="1"/>
</dbReference>
<keyword evidence="3" id="KW-0272">Extracellular matrix</keyword>
<keyword evidence="3" id="KW-0964">Secreted</keyword>
<dbReference type="NCBIfam" id="NF038123">
    <property type="entry name" value="NF038123_dom"/>
    <property type="match status" value="1"/>
</dbReference>
<feature type="signal peptide" evidence="7">
    <location>
        <begin position="1"/>
        <end position="23"/>
    </location>
</feature>
<evidence type="ECO:0000313" key="12">
    <source>
        <dbReference type="Proteomes" id="UP000639338"/>
    </source>
</evidence>
<dbReference type="PROSITE" id="PS50092">
    <property type="entry name" value="TSP1"/>
    <property type="match status" value="5"/>
</dbReference>
<dbReference type="SMART" id="SM00209">
    <property type="entry name" value="TSP1"/>
    <property type="match status" value="5"/>
</dbReference>
<evidence type="ECO:0000256" key="1">
    <source>
        <dbReference type="ARBA" id="ARBA00004498"/>
    </source>
</evidence>
<dbReference type="InterPro" id="IPR038678">
    <property type="entry name" value="Spondin_N_sf"/>
</dbReference>
<organism evidence="11 12">
    <name type="scientific">Aphidius gifuensis</name>
    <name type="common">Parasitoid wasp</name>
    <dbReference type="NCBI Taxonomy" id="684658"/>
    <lineage>
        <taxon>Eukaryota</taxon>
        <taxon>Metazoa</taxon>
        <taxon>Ecdysozoa</taxon>
        <taxon>Arthropoda</taxon>
        <taxon>Hexapoda</taxon>
        <taxon>Insecta</taxon>
        <taxon>Pterygota</taxon>
        <taxon>Neoptera</taxon>
        <taxon>Endopterygota</taxon>
        <taxon>Hymenoptera</taxon>
        <taxon>Apocrita</taxon>
        <taxon>Ichneumonoidea</taxon>
        <taxon>Braconidae</taxon>
        <taxon>Aphidiinae</taxon>
        <taxon>Aphidius</taxon>
    </lineage>
</organism>
<dbReference type="Pfam" id="PF00014">
    <property type="entry name" value="Kunitz_BPTI"/>
    <property type="match status" value="1"/>
</dbReference>
<dbReference type="Pfam" id="PF06468">
    <property type="entry name" value="Spond_N"/>
    <property type="match status" value="1"/>
</dbReference>
<keyword evidence="5" id="KW-0130">Cell adhesion</keyword>
<proteinExistence type="predicted"/>
<dbReference type="SMART" id="SM00131">
    <property type="entry name" value="KU"/>
    <property type="match status" value="1"/>
</dbReference>
<dbReference type="SUPFAM" id="SSF57362">
    <property type="entry name" value="BPTI-like"/>
    <property type="match status" value="1"/>
</dbReference>
<feature type="domain" description="Spondin" evidence="10">
    <location>
        <begin position="183"/>
        <end position="373"/>
    </location>
</feature>
<evidence type="ECO:0000256" key="6">
    <source>
        <dbReference type="ARBA" id="ARBA00030964"/>
    </source>
</evidence>
<dbReference type="Pfam" id="PF02014">
    <property type="entry name" value="Reeler"/>
    <property type="match status" value="1"/>
</dbReference>
<dbReference type="InterPro" id="IPR042307">
    <property type="entry name" value="Reeler_sf"/>
</dbReference>
<keyword evidence="12" id="KW-1185">Reference proteome</keyword>
<evidence type="ECO:0000256" key="5">
    <source>
        <dbReference type="ARBA" id="ARBA00022889"/>
    </source>
</evidence>
<dbReference type="FunFam" id="2.60.40.2130:FF:000002">
    <property type="entry name" value="Putative Spondin-1"/>
    <property type="match status" value="1"/>
</dbReference>
<evidence type="ECO:0000259" key="9">
    <source>
        <dbReference type="PROSITE" id="PS51019"/>
    </source>
</evidence>
<feature type="domain" description="Reelin" evidence="9">
    <location>
        <begin position="11"/>
        <end position="182"/>
    </location>
</feature>
<dbReference type="GO" id="GO:0007155">
    <property type="term" value="P:cell adhesion"/>
    <property type="evidence" value="ECO:0007669"/>
    <property type="project" value="UniProtKB-KW"/>
</dbReference>
<dbReference type="Proteomes" id="UP000639338">
    <property type="component" value="Unassembled WGS sequence"/>
</dbReference>
<evidence type="ECO:0000313" key="11">
    <source>
        <dbReference type="EMBL" id="KAF7993287.1"/>
    </source>
</evidence>
<feature type="domain" description="BPTI/Kunitz inhibitor" evidence="8">
    <location>
        <begin position="613"/>
        <end position="663"/>
    </location>
</feature>
<dbReference type="PROSITE" id="PS51020">
    <property type="entry name" value="SPONDIN"/>
    <property type="match status" value="1"/>
</dbReference>
<dbReference type="Gene3D" id="2.60.40.2130">
    <property type="entry name" value="F-spondin domain"/>
    <property type="match status" value="1"/>
</dbReference>
<dbReference type="InterPro" id="IPR002861">
    <property type="entry name" value="Reeler_dom"/>
</dbReference>
<dbReference type="InterPro" id="IPR000884">
    <property type="entry name" value="TSP1_rpt"/>
</dbReference>
<comment type="caution">
    <text evidence="11">The sequence shown here is derived from an EMBL/GenBank/DDBJ whole genome shotgun (WGS) entry which is preliminary data.</text>
</comment>
<evidence type="ECO:0000259" key="10">
    <source>
        <dbReference type="PROSITE" id="PS51020"/>
    </source>
</evidence>
<dbReference type="AlphaFoldDB" id="A0A835CRG5"/>
<keyword evidence="4" id="KW-0677">Repeat</keyword>
<reference evidence="11 12" key="1">
    <citation type="submission" date="2020-08" db="EMBL/GenBank/DDBJ databases">
        <title>Aphidius gifuensis genome sequencing and assembly.</title>
        <authorList>
            <person name="Du Z."/>
        </authorList>
    </citation>
    <scope>NUCLEOTIDE SEQUENCE [LARGE SCALE GENOMIC DNA]</scope>
    <source>
        <strain evidence="11">YNYX2018</strain>
        <tissue evidence="11">Adults</tissue>
    </source>
</reference>
<name>A0A835CRG5_APHGI</name>
<dbReference type="PROSITE" id="PS51019">
    <property type="entry name" value="REELIN"/>
    <property type="match status" value="1"/>
</dbReference>
<accession>A0A835CRG5</accession>
<evidence type="ECO:0000259" key="8">
    <source>
        <dbReference type="PROSITE" id="PS50279"/>
    </source>
</evidence>
<dbReference type="InterPro" id="IPR036880">
    <property type="entry name" value="Kunitz_BPTI_sf"/>
</dbReference>
<dbReference type="GO" id="GO:0004867">
    <property type="term" value="F:serine-type endopeptidase inhibitor activity"/>
    <property type="evidence" value="ECO:0007669"/>
    <property type="project" value="InterPro"/>
</dbReference>
<dbReference type="CDD" id="cd00109">
    <property type="entry name" value="Kunitz-type"/>
    <property type="match status" value="1"/>
</dbReference>
<feature type="chain" id="PRO_5032597937" description="Spondin-1" evidence="7">
    <location>
        <begin position="24"/>
        <end position="827"/>
    </location>
</feature>
<dbReference type="Pfam" id="PF00090">
    <property type="entry name" value="TSP_1"/>
    <property type="match status" value="5"/>
</dbReference>
<dbReference type="EMBL" id="JACMRX010000003">
    <property type="protein sequence ID" value="KAF7993287.1"/>
    <property type="molecule type" value="Genomic_DNA"/>
</dbReference>
<evidence type="ECO:0000256" key="3">
    <source>
        <dbReference type="ARBA" id="ARBA00022530"/>
    </source>
</evidence>
<dbReference type="OrthoDB" id="347314at2759"/>
<dbReference type="InterPro" id="IPR020901">
    <property type="entry name" value="Prtase_inh_Kunz-CS"/>
</dbReference>
<sequence length="827" mass="93910">MAYHVRLFISILLLIFIIDKTNCAKCDRRLEGVTTSPISLEGRFAINMWALNQTEIVEQYMPNVAYTVTINGYNVTNIQGKFTRFILTADNKNESSNVEGKFDIIDENLTKYSDKCPNTVVESTKISKEKISVTWTSPPEGSGCIMIRATIMETPETWYMDEAGISKVYCQDPKADADEPGPVLQDCCACDEAKYEVTFEGIWSRNTHPKNFPPKGWLTRFSDVIGASHTVDYRFWRYNETASQGLQQVAEFGSTRKLESELKDQSEHIRTIIKARGITHPNVTSKTFAVFRVDKQHHLMSLVSMIVPSPDWIVGVSGLELCLPNCSWIEHKELNMYPIDVGTDDGITYMSPDALSDPPQLIRRITNDWPNDSQSPFFDPLGPDMKPMAKLHLNRQRLYEKSCGDTTTSSQDSEACRTTRWGEWGPCGVTCGRGTRLRQRNYKDKEAAALHNCNVPLTDRGDCYANNPNCNGQTEEGTILSTPECELSEWSTWSSCTTTCGEGSTTRSRNFIHKKHRKKCKAIANGPQLQETFDCDNGPCENSETKENCPADAYGPWSQWSPCSVSCGSGLKSRYRFSNDNTQGINECKEQHVNCMAEVHDCNITPEIADEMCSESLMPGNCQRIYKRVYFDNEKQRCQYFDYTGCDGNKNNFDTMEACKKICIDMRKNQDTEDFNGIQTGSQVVSTTRVTNDDKKIDCQVTEWSDWAPCKICKNHTYKTRAILVKAKNGGNKCPTKLAKKMKCHRRPECADHSHSRRRRYRDRRPEWDHNQADCKLTQWSTWSKCDGPCGNSLRHRTKKIIVDTHGPTEKPCTDLVEFQKCSITCS</sequence>
<dbReference type="InterPro" id="IPR036383">
    <property type="entry name" value="TSP1_rpt_sf"/>
</dbReference>
<dbReference type="Gene3D" id="2.20.100.10">
    <property type="entry name" value="Thrombospondin type-1 (TSP1) repeat"/>
    <property type="match status" value="5"/>
</dbReference>
<dbReference type="SUPFAM" id="SSF82895">
    <property type="entry name" value="TSP-1 type 1 repeat"/>
    <property type="match status" value="5"/>
</dbReference>
<dbReference type="PROSITE" id="PS00280">
    <property type="entry name" value="BPTI_KUNITZ_1"/>
    <property type="match status" value="1"/>
</dbReference>
<dbReference type="PROSITE" id="PS50279">
    <property type="entry name" value="BPTI_KUNITZ_2"/>
    <property type="match status" value="1"/>
</dbReference>
<keyword evidence="7" id="KW-0732">Signal</keyword>
<comment type="subcellular location">
    <subcellularLocation>
        <location evidence="1">Secreted</location>
        <location evidence="1">Extracellular space</location>
        <location evidence="1">Extracellular matrix</location>
    </subcellularLocation>
</comment>
<evidence type="ECO:0000256" key="4">
    <source>
        <dbReference type="ARBA" id="ARBA00022737"/>
    </source>
</evidence>
<dbReference type="Gene3D" id="2.60.40.4060">
    <property type="entry name" value="Reeler domain"/>
    <property type="match status" value="1"/>
</dbReference>
<gene>
    <name evidence="11" type="ORF">HCN44_006347</name>
</gene>
<dbReference type="InterPro" id="IPR009465">
    <property type="entry name" value="Spondin_N"/>
</dbReference>
<evidence type="ECO:0000256" key="2">
    <source>
        <dbReference type="ARBA" id="ARBA00019594"/>
    </source>
</evidence>
<dbReference type="PANTHER" id="PTHR11311:SF16">
    <property type="entry name" value="SPONDIN-1"/>
    <property type="match status" value="1"/>
</dbReference>
<dbReference type="Gene3D" id="4.10.410.10">
    <property type="entry name" value="Pancreatic trypsin inhibitor Kunitz domain"/>
    <property type="match status" value="1"/>
</dbReference>
<protein>
    <recommendedName>
        <fullName evidence="2">Spondin-1</fullName>
    </recommendedName>
    <alternativeName>
        <fullName evidence="6">F-spondin</fullName>
    </alternativeName>
</protein>
<dbReference type="InterPro" id="IPR002223">
    <property type="entry name" value="Kunitz_BPTI"/>
</dbReference>
<dbReference type="PRINTS" id="PR00759">
    <property type="entry name" value="BASICPTASE"/>
</dbReference>
<dbReference type="CDD" id="cd08544">
    <property type="entry name" value="Reeler"/>
    <property type="match status" value="1"/>
</dbReference>
<evidence type="ECO:0000256" key="7">
    <source>
        <dbReference type="SAM" id="SignalP"/>
    </source>
</evidence>
<dbReference type="GO" id="GO:0031012">
    <property type="term" value="C:extracellular matrix"/>
    <property type="evidence" value="ECO:0007669"/>
    <property type="project" value="TreeGrafter"/>
</dbReference>
<dbReference type="InterPro" id="IPR051418">
    <property type="entry name" value="Spondin/Thrombospondin_T1"/>
</dbReference>